<dbReference type="AlphaFoldDB" id="A0A8H6ST37"/>
<dbReference type="EMBL" id="JACAZF010000005">
    <property type="protein sequence ID" value="KAF7303460.1"/>
    <property type="molecule type" value="Genomic_DNA"/>
</dbReference>
<accession>A0A8H6ST37</accession>
<name>A0A8H6ST37_9AGAR</name>
<evidence type="ECO:0000313" key="3">
    <source>
        <dbReference type="Proteomes" id="UP000636479"/>
    </source>
</evidence>
<reference evidence="2" key="1">
    <citation type="submission" date="2020-05" db="EMBL/GenBank/DDBJ databases">
        <title>Mycena genomes resolve the evolution of fungal bioluminescence.</title>
        <authorList>
            <person name="Tsai I.J."/>
        </authorList>
    </citation>
    <scope>NUCLEOTIDE SEQUENCE</scope>
    <source>
        <strain evidence="2">171206Taipei</strain>
    </source>
</reference>
<keyword evidence="3" id="KW-1185">Reference proteome</keyword>
<dbReference type="Proteomes" id="UP000636479">
    <property type="component" value="Unassembled WGS sequence"/>
</dbReference>
<protein>
    <submittedName>
        <fullName evidence="2">Uncharacterized protein</fullName>
    </submittedName>
</protein>
<keyword evidence="1" id="KW-0732">Signal</keyword>
<evidence type="ECO:0000256" key="1">
    <source>
        <dbReference type="SAM" id="SignalP"/>
    </source>
</evidence>
<sequence>MPFKLYTSVLLSLLAASITTALSVPTTPTKLYNFGADGSATFLDSDAGEDPRSLWIRRHQDPASNAIVWDVRSVAGRSNAYTICHEETGLAWVISSEDRSLDWLVLSNQSAPAVFSFSDNVDGTFRISLADDAAKGVLEAHGVAHTPLDYVKFEAVRNGEDFYLPFQTWSFV</sequence>
<feature type="chain" id="PRO_5034998241" evidence="1">
    <location>
        <begin position="24"/>
        <end position="172"/>
    </location>
</feature>
<proteinExistence type="predicted"/>
<gene>
    <name evidence="2" type="ORF">MIND_00574800</name>
</gene>
<organism evidence="2 3">
    <name type="scientific">Mycena indigotica</name>
    <dbReference type="NCBI Taxonomy" id="2126181"/>
    <lineage>
        <taxon>Eukaryota</taxon>
        <taxon>Fungi</taxon>
        <taxon>Dikarya</taxon>
        <taxon>Basidiomycota</taxon>
        <taxon>Agaricomycotina</taxon>
        <taxon>Agaricomycetes</taxon>
        <taxon>Agaricomycetidae</taxon>
        <taxon>Agaricales</taxon>
        <taxon>Marasmiineae</taxon>
        <taxon>Mycenaceae</taxon>
        <taxon>Mycena</taxon>
    </lineage>
</organism>
<dbReference type="RefSeq" id="XP_037220432.1">
    <property type="nucleotide sequence ID" value="XM_037362511.1"/>
</dbReference>
<feature type="signal peptide" evidence="1">
    <location>
        <begin position="1"/>
        <end position="23"/>
    </location>
</feature>
<evidence type="ECO:0000313" key="2">
    <source>
        <dbReference type="EMBL" id="KAF7303460.1"/>
    </source>
</evidence>
<dbReference type="GeneID" id="59345027"/>
<comment type="caution">
    <text evidence="2">The sequence shown here is derived from an EMBL/GenBank/DDBJ whole genome shotgun (WGS) entry which is preliminary data.</text>
</comment>
<dbReference type="OrthoDB" id="3099478at2759"/>